<protein>
    <submittedName>
        <fullName evidence="2">Uncharacterized protein</fullName>
    </submittedName>
</protein>
<sequence length="246" mass="26997">MTENLETSDFNRLACIIPHPHSIPPDGPKSCRTGEVGLNHFRKHLREKHECKCLGLCQNPLHRSSEMINDILSIRKGRADTIGEVCTKMFQRANPGILDTPAPYIPSVAQLLAVAQRPTAQFHNDLAVAFANSNTLNAEDAVETVDYFLQLLPIFLDVVSRTGPLPDSQAMPRVPGEPGSSRSLGNQETLQPLQVPTPASDGNTAFASQPNDCIYVGGDERVTAWQAHHDFLEKEWDGHFGHSADS</sequence>
<dbReference type="OrthoDB" id="5075137at2759"/>
<keyword evidence="3" id="KW-1185">Reference proteome</keyword>
<dbReference type="Proteomes" id="UP000605986">
    <property type="component" value="Unassembled WGS sequence"/>
</dbReference>
<comment type="caution">
    <text evidence="2">The sequence shown here is derived from an EMBL/GenBank/DDBJ whole genome shotgun (WGS) entry which is preliminary data.</text>
</comment>
<evidence type="ECO:0000313" key="3">
    <source>
        <dbReference type="Proteomes" id="UP000605986"/>
    </source>
</evidence>
<name>A0A8H4JJN9_9HYPO</name>
<accession>A0A8H4JJN9</accession>
<organism evidence="2 3">
    <name type="scientific">Fusarium austroafricanum</name>
    <dbReference type="NCBI Taxonomy" id="2364996"/>
    <lineage>
        <taxon>Eukaryota</taxon>
        <taxon>Fungi</taxon>
        <taxon>Dikarya</taxon>
        <taxon>Ascomycota</taxon>
        <taxon>Pezizomycotina</taxon>
        <taxon>Sordariomycetes</taxon>
        <taxon>Hypocreomycetidae</taxon>
        <taxon>Hypocreales</taxon>
        <taxon>Nectriaceae</taxon>
        <taxon>Fusarium</taxon>
        <taxon>Fusarium concolor species complex</taxon>
    </lineage>
</organism>
<evidence type="ECO:0000313" key="2">
    <source>
        <dbReference type="EMBL" id="KAF4426636.1"/>
    </source>
</evidence>
<feature type="region of interest" description="Disordered" evidence="1">
    <location>
        <begin position="165"/>
        <end position="186"/>
    </location>
</feature>
<dbReference type="EMBL" id="JAADJG010001065">
    <property type="protein sequence ID" value="KAF4426636.1"/>
    <property type="molecule type" value="Genomic_DNA"/>
</dbReference>
<evidence type="ECO:0000256" key="1">
    <source>
        <dbReference type="SAM" id="MobiDB-lite"/>
    </source>
</evidence>
<reference evidence="2" key="1">
    <citation type="submission" date="2020-01" db="EMBL/GenBank/DDBJ databases">
        <title>Identification and distribution of gene clusters putatively required for synthesis of sphingolipid metabolism inhibitors in phylogenetically diverse species of the filamentous fungus Fusarium.</title>
        <authorList>
            <person name="Kim H.-S."/>
            <person name="Busman M."/>
            <person name="Brown D.W."/>
            <person name="Divon H."/>
            <person name="Uhlig S."/>
            <person name="Proctor R.H."/>
        </authorList>
    </citation>
    <scope>NUCLEOTIDE SEQUENCE</scope>
    <source>
        <strain evidence="2">NRRL 53441</strain>
    </source>
</reference>
<proteinExistence type="predicted"/>
<gene>
    <name evidence="2" type="ORF">F53441_14112</name>
</gene>
<dbReference type="AlphaFoldDB" id="A0A8H4JJN9"/>